<sequence length="56" mass="6267">MQISPSTTGPGPDELRNLAVKQGVRPSRHLSDPRNRPRRSRRTALRGSIPTESVYN</sequence>
<evidence type="ECO:0000313" key="3">
    <source>
        <dbReference type="Proteomes" id="UP001165136"/>
    </source>
</evidence>
<evidence type="ECO:0000256" key="1">
    <source>
        <dbReference type="SAM" id="MobiDB-lite"/>
    </source>
</evidence>
<organism evidence="2 3">
    <name type="scientific">Amycolatopsis taiwanensis</name>
    <dbReference type="NCBI Taxonomy" id="342230"/>
    <lineage>
        <taxon>Bacteria</taxon>
        <taxon>Bacillati</taxon>
        <taxon>Actinomycetota</taxon>
        <taxon>Actinomycetes</taxon>
        <taxon>Pseudonocardiales</taxon>
        <taxon>Pseudonocardiaceae</taxon>
        <taxon>Amycolatopsis</taxon>
    </lineage>
</organism>
<keyword evidence="3" id="KW-1185">Reference proteome</keyword>
<proteinExistence type="predicted"/>
<reference evidence="2" key="1">
    <citation type="submission" date="2023-03" db="EMBL/GenBank/DDBJ databases">
        <title>Amycolatopsis taiwanensis NBRC 103393.</title>
        <authorList>
            <person name="Ichikawa N."/>
            <person name="Sato H."/>
            <person name="Tonouchi N."/>
        </authorList>
    </citation>
    <scope>NUCLEOTIDE SEQUENCE</scope>
    <source>
        <strain evidence="2">NBRC 103393</strain>
    </source>
</reference>
<comment type="caution">
    <text evidence="2">The sequence shown here is derived from an EMBL/GenBank/DDBJ whole genome shotgun (WGS) entry which is preliminary data.</text>
</comment>
<feature type="region of interest" description="Disordered" evidence="1">
    <location>
        <begin position="21"/>
        <end position="56"/>
    </location>
</feature>
<evidence type="ECO:0000313" key="2">
    <source>
        <dbReference type="EMBL" id="GLY71508.1"/>
    </source>
</evidence>
<protein>
    <submittedName>
        <fullName evidence="2">Uncharacterized protein</fullName>
    </submittedName>
</protein>
<dbReference type="AlphaFoldDB" id="A0A9W6R932"/>
<name>A0A9W6R932_9PSEU</name>
<dbReference type="Proteomes" id="UP001165136">
    <property type="component" value="Unassembled WGS sequence"/>
</dbReference>
<accession>A0A9W6R932</accession>
<gene>
    <name evidence="2" type="ORF">Atai01_81270</name>
</gene>
<dbReference type="EMBL" id="BSTI01000038">
    <property type="protein sequence ID" value="GLY71508.1"/>
    <property type="molecule type" value="Genomic_DNA"/>
</dbReference>